<dbReference type="EMBL" id="BKCP01012070">
    <property type="protein sequence ID" value="GER55665.1"/>
    <property type="molecule type" value="Genomic_DNA"/>
</dbReference>
<evidence type="ECO:0000313" key="1">
    <source>
        <dbReference type="EMBL" id="GER55665.1"/>
    </source>
</evidence>
<reference evidence="2" key="1">
    <citation type="journal article" date="2019" name="Curr. Biol.">
        <title>Genome Sequence of Striga asiatica Provides Insight into the Evolution of Plant Parasitism.</title>
        <authorList>
            <person name="Yoshida S."/>
            <person name="Kim S."/>
            <person name="Wafula E.K."/>
            <person name="Tanskanen J."/>
            <person name="Kim Y.M."/>
            <person name="Honaas L."/>
            <person name="Yang Z."/>
            <person name="Spallek T."/>
            <person name="Conn C.E."/>
            <person name="Ichihashi Y."/>
            <person name="Cheong K."/>
            <person name="Cui S."/>
            <person name="Der J.P."/>
            <person name="Gundlach H."/>
            <person name="Jiao Y."/>
            <person name="Hori C."/>
            <person name="Ishida J.K."/>
            <person name="Kasahara H."/>
            <person name="Kiba T."/>
            <person name="Kim M.S."/>
            <person name="Koo N."/>
            <person name="Laohavisit A."/>
            <person name="Lee Y.H."/>
            <person name="Lumba S."/>
            <person name="McCourt P."/>
            <person name="Mortimer J.C."/>
            <person name="Mutuku J.M."/>
            <person name="Nomura T."/>
            <person name="Sasaki-Sekimoto Y."/>
            <person name="Seto Y."/>
            <person name="Wang Y."/>
            <person name="Wakatake T."/>
            <person name="Sakakibara H."/>
            <person name="Demura T."/>
            <person name="Yamaguchi S."/>
            <person name="Yoneyama K."/>
            <person name="Manabe R.I."/>
            <person name="Nelson D.C."/>
            <person name="Schulman A.H."/>
            <person name="Timko M.P."/>
            <person name="dePamphilis C.W."/>
            <person name="Choi D."/>
            <person name="Shirasu K."/>
        </authorList>
    </citation>
    <scope>NUCLEOTIDE SEQUENCE [LARGE SCALE GENOMIC DNA]</scope>
    <source>
        <strain evidence="2">cv. UVA1</strain>
    </source>
</reference>
<comment type="caution">
    <text evidence="1">The sequence shown here is derived from an EMBL/GenBank/DDBJ whole genome shotgun (WGS) entry which is preliminary data.</text>
</comment>
<sequence length="203" mass="22248">MSEPTTRLTVKAWPLSAAEKGVCSQTVNSQARVCRRRKLGLLGRRWLASGHGLRISVRVLLGYGMASPNCRNLLPNFGFASQQSAANKARLGIEVRPRTVSKWSPRLCPVECFRRKRLFSVAIRGPTLTFEARSVALTGKSGGSRFDNERPRGCSSAKSPVSLARNRLSVNGSVLRSWFPPRLPSPVACSSRRWVSGLIVTGD</sequence>
<name>A0A5A7RD93_STRAF</name>
<dbReference type="AlphaFoldDB" id="A0A5A7RD93"/>
<gene>
    <name evidence="1" type="ORF">STAS_33348</name>
</gene>
<dbReference type="Proteomes" id="UP000325081">
    <property type="component" value="Unassembled WGS sequence"/>
</dbReference>
<organism evidence="1 2">
    <name type="scientific">Striga asiatica</name>
    <name type="common">Asiatic witchweed</name>
    <name type="synonym">Buchnera asiatica</name>
    <dbReference type="NCBI Taxonomy" id="4170"/>
    <lineage>
        <taxon>Eukaryota</taxon>
        <taxon>Viridiplantae</taxon>
        <taxon>Streptophyta</taxon>
        <taxon>Embryophyta</taxon>
        <taxon>Tracheophyta</taxon>
        <taxon>Spermatophyta</taxon>
        <taxon>Magnoliopsida</taxon>
        <taxon>eudicotyledons</taxon>
        <taxon>Gunneridae</taxon>
        <taxon>Pentapetalae</taxon>
        <taxon>asterids</taxon>
        <taxon>lamiids</taxon>
        <taxon>Lamiales</taxon>
        <taxon>Orobanchaceae</taxon>
        <taxon>Buchnereae</taxon>
        <taxon>Striga</taxon>
    </lineage>
</organism>
<protein>
    <submittedName>
        <fullName evidence="1">NAD(P)-binding Rossmann-fold superfamily protein</fullName>
    </submittedName>
</protein>
<evidence type="ECO:0000313" key="2">
    <source>
        <dbReference type="Proteomes" id="UP000325081"/>
    </source>
</evidence>
<proteinExistence type="predicted"/>
<keyword evidence="2" id="KW-1185">Reference proteome</keyword>
<accession>A0A5A7RD93</accession>